<name>A0ABX1JWI6_9MICC</name>
<reference evidence="2 3" key="1">
    <citation type="submission" date="2020-04" db="EMBL/GenBank/DDBJ databases">
        <authorList>
            <person name="Liu S."/>
        </authorList>
    </citation>
    <scope>NUCLEOTIDE SEQUENCE [LARGE SCALE GENOMIC DNA]</scope>
    <source>
        <strain evidence="2 3">CGMCC 1.15091</strain>
    </source>
</reference>
<evidence type="ECO:0000259" key="1">
    <source>
        <dbReference type="Pfam" id="PF00535"/>
    </source>
</evidence>
<dbReference type="InterPro" id="IPR001173">
    <property type="entry name" value="Glyco_trans_2-like"/>
</dbReference>
<dbReference type="Gene3D" id="3.90.550.10">
    <property type="entry name" value="Spore Coat Polysaccharide Biosynthesis Protein SpsA, Chain A"/>
    <property type="match status" value="1"/>
</dbReference>
<dbReference type="InterPro" id="IPR029044">
    <property type="entry name" value="Nucleotide-diphossugar_trans"/>
</dbReference>
<dbReference type="SUPFAM" id="SSF53448">
    <property type="entry name" value="Nucleotide-diphospho-sugar transferases"/>
    <property type="match status" value="1"/>
</dbReference>
<evidence type="ECO:0000313" key="3">
    <source>
        <dbReference type="Proteomes" id="UP000523795"/>
    </source>
</evidence>
<dbReference type="Pfam" id="PF00535">
    <property type="entry name" value="Glycos_transf_2"/>
    <property type="match status" value="1"/>
</dbReference>
<protein>
    <submittedName>
        <fullName evidence="2">Glycosyltransferase family 2 protein</fullName>
    </submittedName>
</protein>
<dbReference type="EMBL" id="JAAZSR010000409">
    <property type="protein sequence ID" value="NKX52112.1"/>
    <property type="molecule type" value="Genomic_DNA"/>
</dbReference>
<sequence>MPGGGAEPAAVDVLIPCYGRQAELAVTLADLAGQEEPGFRVVPSDQTEEGPAWAHPAVAAMVRVLRCQGRPVQLERHLPRRGLAEQRHYLLSLATAPLVLYLDSDVWLEPDTLRRMAVALREAGCGFVGSAGQGLSYLPDERPPEQETFELWDGPVTPERVRRNEPGFSRWPLHNAANLTHLARDLDIPPGGWRLYKVAWVGGCVLFGRQALLDCGGFAFWDRLPPQHAGGDMAAQLKVMERYGGAGMVPSGAVHLEAPTTVPDRWVEAADVVLVP</sequence>
<comment type="caution">
    <text evidence="2">The sequence shown here is derived from an EMBL/GenBank/DDBJ whole genome shotgun (WGS) entry which is preliminary data.</text>
</comment>
<organism evidence="2 3">
    <name type="scientific">Arthrobacter deserti</name>
    <dbReference type="NCBI Taxonomy" id="1742687"/>
    <lineage>
        <taxon>Bacteria</taxon>
        <taxon>Bacillati</taxon>
        <taxon>Actinomycetota</taxon>
        <taxon>Actinomycetes</taxon>
        <taxon>Micrococcales</taxon>
        <taxon>Micrococcaceae</taxon>
        <taxon>Arthrobacter</taxon>
    </lineage>
</organism>
<keyword evidence="3" id="KW-1185">Reference proteome</keyword>
<feature type="domain" description="Glycosyltransferase 2-like" evidence="1">
    <location>
        <begin position="13"/>
        <end position="131"/>
    </location>
</feature>
<evidence type="ECO:0000313" key="2">
    <source>
        <dbReference type="EMBL" id="NKX52112.1"/>
    </source>
</evidence>
<dbReference type="CDD" id="cd00761">
    <property type="entry name" value="Glyco_tranf_GTA_type"/>
    <property type="match status" value="1"/>
</dbReference>
<proteinExistence type="predicted"/>
<accession>A0ABX1JWI6</accession>
<dbReference type="Proteomes" id="UP000523795">
    <property type="component" value="Unassembled WGS sequence"/>
</dbReference>
<gene>
    <name evidence="2" type="ORF">HER39_16370</name>
</gene>